<evidence type="ECO:0000313" key="3">
    <source>
        <dbReference type="Proteomes" id="UP000054686"/>
    </source>
</evidence>
<feature type="transmembrane region" description="Helical" evidence="1">
    <location>
        <begin position="241"/>
        <end position="262"/>
    </location>
</feature>
<evidence type="ECO:0000256" key="1">
    <source>
        <dbReference type="SAM" id="Phobius"/>
    </source>
</evidence>
<feature type="transmembrane region" description="Helical" evidence="1">
    <location>
        <begin position="269"/>
        <end position="288"/>
    </location>
</feature>
<dbReference type="Pfam" id="PF13367">
    <property type="entry name" value="PrsW-protease"/>
    <property type="match status" value="1"/>
</dbReference>
<organism evidence="2 3">
    <name type="scientific">Schaalia odontolytica</name>
    <dbReference type="NCBI Taxonomy" id="1660"/>
    <lineage>
        <taxon>Bacteria</taxon>
        <taxon>Bacillati</taxon>
        <taxon>Actinomycetota</taxon>
        <taxon>Actinomycetes</taxon>
        <taxon>Actinomycetales</taxon>
        <taxon>Actinomycetaceae</taxon>
        <taxon>Schaalia</taxon>
    </lineage>
</organism>
<accession>A0A0V8RR77</accession>
<dbReference type="EMBL" id="LLVT01000003">
    <property type="protein sequence ID" value="KSW10505.1"/>
    <property type="molecule type" value="Genomic_DNA"/>
</dbReference>
<comment type="caution">
    <text evidence="2">The sequence shown here is derived from an EMBL/GenBank/DDBJ whole genome shotgun (WGS) entry which is preliminary data.</text>
</comment>
<dbReference type="GO" id="GO:0008233">
    <property type="term" value="F:peptidase activity"/>
    <property type="evidence" value="ECO:0007669"/>
    <property type="project" value="InterPro"/>
</dbReference>
<protein>
    <submittedName>
        <fullName evidence="2">Peptidase</fullName>
    </submittedName>
</protein>
<feature type="transmembrane region" description="Helical" evidence="1">
    <location>
        <begin position="63"/>
        <end position="85"/>
    </location>
</feature>
<name>A0A0V8RR77_9ACTO</name>
<dbReference type="RefSeq" id="WP_060567375.1">
    <property type="nucleotide sequence ID" value="NZ_CP040006.1"/>
</dbReference>
<feature type="transmembrane region" description="Helical" evidence="1">
    <location>
        <begin position="164"/>
        <end position="189"/>
    </location>
</feature>
<dbReference type="InterPro" id="IPR026898">
    <property type="entry name" value="PrsW"/>
</dbReference>
<keyword evidence="1" id="KW-0812">Transmembrane</keyword>
<dbReference type="Proteomes" id="UP000054686">
    <property type="component" value="Unassembled WGS sequence"/>
</dbReference>
<dbReference type="PANTHER" id="PTHR36844:SF1">
    <property type="entry name" value="PROTEASE PRSW"/>
    <property type="match status" value="1"/>
</dbReference>
<feature type="transmembrane region" description="Helical" evidence="1">
    <location>
        <begin position="127"/>
        <end position="144"/>
    </location>
</feature>
<feature type="transmembrane region" description="Helical" evidence="1">
    <location>
        <begin position="300"/>
        <end position="321"/>
    </location>
</feature>
<keyword evidence="1" id="KW-0472">Membrane</keyword>
<dbReference type="OrthoDB" id="9785431at2"/>
<feature type="transmembrane region" description="Helical" evidence="1">
    <location>
        <begin position="97"/>
        <end position="115"/>
    </location>
</feature>
<dbReference type="AlphaFoldDB" id="A0A0V8RR77"/>
<evidence type="ECO:0000313" key="2">
    <source>
        <dbReference type="EMBL" id="KSW10505.1"/>
    </source>
</evidence>
<gene>
    <name evidence="2" type="ORF">APY09_08340</name>
</gene>
<reference evidence="2 3" key="1">
    <citation type="submission" date="2015-10" db="EMBL/GenBank/DDBJ databases">
        <title>Draft Genome of Actinomyces odontolyticus subsp. actinosynbacter strain XH001.</title>
        <authorList>
            <person name="Mclean J.S."/>
            <person name="He X."/>
        </authorList>
    </citation>
    <scope>NUCLEOTIDE SEQUENCE [LARGE SCALE GENOMIC DNA]</scope>
    <source>
        <strain evidence="2 3">XH001</strain>
    </source>
</reference>
<keyword evidence="1" id="KW-1133">Transmembrane helix</keyword>
<feature type="transmembrane region" description="Helical" evidence="1">
    <location>
        <begin position="201"/>
        <end position="221"/>
    </location>
</feature>
<dbReference type="PANTHER" id="PTHR36844">
    <property type="entry name" value="PROTEASE PRSW"/>
    <property type="match status" value="1"/>
</dbReference>
<proteinExistence type="predicted"/>
<sequence length="444" mass="48349">MTRRRADEVTDMHATHWGGPGEDYRLSKISSATIDSTDGVSAPAPDDAAPVWQPPKAAHSFPWFEVVMTTIGVLGTIGIIVFGLAPESSSVTSFVKTTLLSLVALVIVVGFLQRIDRWEPEPWTTKLAMFLWGGGVATLSAMIMNTALGEDIAATIGDFDRAEALAASFIAPLVEETLKGIGVLIIVVVRRNSINSVLDGVVYAGFSAAGFLFFEDILYFLRTEGQGTKTLVLVFVVRALLGPFLHVMATSMTGIGLALALLKFKRGWLKTAIVVVFWFFAMLIHFVWNGSAALTGSGFAFIAMYVVVGIPGFVLWSILLLRAARREALHIRDGLVPYVRTGWILPGEVSMATDRRARKAAFKWAAQGGRDAKRAMRAFLSDLASLGLDQRLMARHGADPSRIENDRQMLADAVEKRREFLRLTSIAEQQKDVTNAVAGRAHVA</sequence>